<dbReference type="Proteomes" id="UP001160334">
    <property type="component" value="Unassembled WGS sequence"/>
</dbReference>
<keyword evidence="2" id="KW-1185">Reference proteome</keyword>
<protein>
    <submittedName>
        <fullName evidence="1">Uncharacterized protein</fullName>
    </submittedName>
</protein>
<accession>A0ABT6ML41</accession>
<proteinExistence type="predicted"/>
<dbReference type="RefSeq" id="WP_280764203.1">
    <property type="nucleotide sequence ID" value="NZ_JARXVC010000035.1"/>
</dbReference>
<evidence type="ECO:0000313" key="1">
    <source>
        <dbReference type="EMBL" id="MDH6285047.1"/>
    </source>
</evidence>
<comment type="caution">
    <text evidence="1">The sequence shown here is derived from an EMBL/GenBank/DDBJ whole genome shotgun (WGS) entry which is preliminary data.</text>
</comment>
<evidence type="ECO:0000313" key="2">
    <source>
        <dbReference type="Proteomes" id="UP001160334"/>
    </source>
</evidence>
<organism evidence="1 2">
    <name type="scientific">Prescottella agglutinans</name>
    <dbReference type="NCBI Taxonomy" id="1644129"/>
    <lineage>
        <taxon>Bacteria</taxon>
        <taxon>Bacillati</taxon>
        <taxon>Actinomycetota</taxon>
        <taxon>Actinomycetes</taxon>
        <taxon>Mycobacteriales</taxon>
        <taxon>Nocardiaceae</taxon>
        <taxon>Prescottella</taxon>
    </lineage>
</organism>
<gene>
    <name evidence="1" type="ORF">M2280_006311</name>
</gene>
<name>A0ABT6ML41_9NOCA</name>
<sequence length="382" mass="41188">MENRGRTFLGTTTTRSIERLADATRAASDTALAAVVADAVAAAFPAFAEAVTAAVLSDPRITSAAAEPAADAPAREQRDRLKSLLSANPKHRPDRPDVWLDAVAVNYPAAVDALAWAWSERCPTDFWRRLRGAPAPAKNPGRSRRGELDQVIAEHHLATVGGRGHLVAGLDGAVEQVRAAIAEHHHVRVTYTWRRSLVEAAGSVGDDLDKTVAVIVWCLRTRPHWQRTITQPPSRVAFEKMLGDWHADGQGWSISEVADLELAEQLRTLGGTWMRYQGERGGGAHPSYARTGRNLHRALAGDGIEPVSVGDIDALMRWWFDEGNARFHIRDADFPGPDVVARALLAMRTTRSAGAATGVAATNTAASGVRAHTDLTELEGLA</sequence>
<dbReference type="EMBL" id="JARXVC010000035">
    <property type="protein sequence ID" value="MDH6285047.1"/>
    <property type="molecule type" value="Genomic_DNA"/>
</dbReference>
<reference evidence="1 2" key="1">
    <citation type="submission" date="2023-04" db="EMBL/GenBank/DDBJ databases">
        <title>Forest soil microbial communities from Buena Vista Peninsula, Colon Province, Panama.</title>
        <authorList>
            <person name="Bouskill N."/>
        </authorList>
    </citation>
    <scope>NUCLEOTIDE SEQUENCE [LARGE SCALE GENOMIC DNA]</scope>
    <source>
        <strain evidence="1 2">CFH S0262</strain>
    </source>
</reference>